<dbReference type="OrthoDB" id="10358130at2759"/>
<evidence type="ECO:0000313" key="3">
    <source>
        <dbReference type="EMBL" id="CAF2176120.1"/>
    </source>
</evidence>
<dbReference type="EMBL" id="CAJNRE010005299">
    <property type="protein sequence ID" value="CAF2043622.1"/>
    <property type="molecule type" value="Genomic_DNA"/>
</dbReference>
<evidence type="ECO:0000313" key="4">
    <source>
        <dbReference type="Proteomes" id="UP000663834"/>
    </source>
</evidence>
<dbReference type="Proteomes" id="UP000663824">
    <property type="component" value="Unassembled WGS sequence"/>
</dbReference>
<comment type="caution">
    <text evidence="1">The sequence shown here is derived from an EMBL/GenBank/DDBJ whole genome shotgun (WGS) entry which is preliminary data.</text>
</comment>
<sequence>MASSFNQMSNTDDEQKSLIDKCYLKNGHARVPLKGLMDLIDSLLVVQWNEIVITRTQPADVTAIGKKSNDQNNQNLSFQLGDVKSDIESNIKMEPNVSHAFHPTVPVKPNHLNVGDCQNNNKSLFSHRISTSTETIFSLSNRKLLMDQLIPVLKALQQESVNNVSQKQHYTNYWIFRLQRTIELLQDIIQAEERK</sequence>
<dbReference type="Proteomes" id="UP000663834">
    <property type="component" value="Unassembled WGS sequence"/>
</dbReference>
<accession>A0A816HB33</accession>
<protein>
    <submittedName>
        <fullName evidence="1">Uncharacterized protein</fullName>
    </submittedName>
</protein>
<gene>
    <name evidence="1" type="ORF">KQP761_LOCUS37671</name>
    <name evidence="2" type="ORF">MBJ925_LOCUS11783</name>
    <name evidence="3" type="ORF">XDN619_LOCUS31479</name>
</gene>
<dbReference type="EMBL" id="CAJNRG010015629">
    <property type="protein sequence ID" value="CAF2176120.1"/>
    <property type="molecule type" value="Genomic_DNA"/>
</dbReference>
<organism evidence="1 4">
    <name type="scientific">Rotaria magnacalcarata</name>
    <dbReference type="NCBI Taxonomy" id="392030"/>
    <lineage>
        <taxon>Eukaryota</taxon>
        <taxon>Metazoa</taxon>
        <taxon>Spiralia</taxon>
        <taxon>Gnathifera</taxon>
        <taxon>Rotifera</taxon>
        <taxon>Eurotatoria</taxon>
        <taxon>Bdelloidea</taxon>
        <taxon>Philodinida</taxon>
        <taxon>Philodinidae</taxon>
        <taxon>Rotaria</taxon>
    </lineage>
</organism>
<proteinExistence type="predicted"/>
<reference evidence="1" key="1">
    <citation type="submission" date="2021-02" db="EMBL/GenBank/DDBJ databases">
        <authorList>
            <person name="Nowell W R."/>
        </authorList>
    </citation>
    <scope>NUCLEOTIDE SEQUENCE</scope>
</reference>
<evidence type="ECO:0000313" key="1">
    <source>
        <dbReference type="EMBL" id="CAF1683776.1"/>
    </source>
</evidence>
<dbReference type="Proteomes" id="UP000663887">
    <property type="component" value="Unassembled WGS sequence"/>
</dbReference>
<evidence type="ECO:0000313" key="2">
    <source>
        <dbReference type="EMBL" id="CAF2043622.1"/>
    </source>
</evidence>
<name>A0A816HB33_9BILA</name>
<dbReference type="EMBL" id="CAJNOW010021329">
    <property type="protein sequence ID" value="CAF1683776.1"/>
    <property type="molecule type" value="Genomic_DNA"/>
</dbReference>
<dbReference type="AlphaFoldDB" id="A0A816HB33"/>